<comment type="similarity">
    <text evidence="3 6">Belongs to the class I fructose-bisphosphate aldolase family.</text>
</comment>
<dbReference type="Pfam" id="PF00274">
    <property type="entry name" value="Glycolytic"/>
    <property type="match status" value="1"/>
</dbReference>
<keyword evidence="8" id="KW-1185">Reference proteome</keyword>
<reference evidence="7 8" key="1">
    <citation type="submission" date="2017-07" db="EMBL/GenBank/DDBJ databases">
        <authorList>
            <person name="Sun Z.S."/>
            <person name="Albrecht U."/>
            <person name="Echele G."/>
            <person name="Lee C.C."/>
        </authorList>
    </citation>
    <scope>NUCLEOTIDE SEQUENCE [LARGE SCALE GENOMIC DNA]</scope>
    <source>
        <strain evidence="7 8">CGMCC 1.12710</strain>
    </source>
</reference>
<comment type="pathway">
    <text evidence="2">Carbohydrate degradation; glycolysis; D-glyceraldehyde 3-phosphate and glycerone phosphate from D-glucose: step 4/4.</text>
</comment>
<dbReference type="Proteomes" id="UP000198346">
    <property type="component" value="Unassembled WGS sequence"/>
</dbReference>
<dbReference type="PROSITE" id="PS00158">
    <property type="entry name" value="ALDOLASE_CLASS_I"/>
    <property type="match status" value="1"/>
</dbReference>
<gene>
    <name evidence="7" type="ORF">SAMN06297382_2666</name>
</gene>
<dbReference type="FunFam" id="3.20.20.70:FF:000140">
    <property type="entry name" value="Fructose-bisphosphate aldolase"/>
    <property type="match status" value="1"/>
</dbReference>
<dbReference type="InterPro" id="IPR029768">
    <property type="entry name" value="Aldolase_I_AS"/>
</dbReference>
<evidence type="ECO:0000313" key="8">
    <source>
        <dbReference type="Proteomes" id="UP000198346"/>
    </source>
</evidence>
<dbReference type="EMBL" id="FZQA01000008">
    <property type="protein sequence ID" value="SNT75325.1"/>
    <property type="molecule type" value="Genomic_DNA"/>
</dbReference>
<evidence type="ECO:0000256" key="4">
    <source>
        <dbReference type="ARBA" id="ARBA00023152"/>
    </source>
</evidence>
<dbReference type="CDD" id="cd00948">
    <property type="entry name" value="FBP_aldolase_I_a"/>
    <property type="match status" value="1"/>
</dbReference>
<dbReference type="UniPathway" id="UPA00109">
    <property type="reaction ID" value="UER00183"/>
</dbReference>
<dbReference type="EC" id="4.1.2.13" evidence="6"/>
<protein>
    <recommendedName>
        <fullName evidence="6">Fructose-bisphosphate aldolase</fullName>
        <ecNumber evidence="6">4.1.2.13</ecNumber>
    </recommendedName>
</protein>
<dbReference type="InterPro" id="IPR000741">
    <property type="entry name" value="FBA_I"/>
</dbReference>
<evidence type="ECO:0000256" key="3">
    <source>
        <dbReference type="ARBA" id="ARBA00010387"/>
    </source>
</evidence>
<comment type="catalytic activity">
    <reaction evidence="1 6">
        <text>beta-D-fructose 1,6-bisphosphate = D-glyceraldehyde 3-phosphate + dihydroxyacetone phosphate</text>
        <dbReference type="Rhea" id="RHEA:14729"/>
        <dbReference type="ChEBI" id="CHEBI:32966"/>
        <dbReference type="ChEBI" id="CHEBI:57642"/>
        <dbReference type="ChEBI" id="CHEBI:59776"/>
        <dbReference type="EC" id="4.1.2.13"/>
    </reaction>
</comment>
<dbReference type="Gene3D" id="3.20.20.70">
    <property type="entry name" value="Aldolase class I"/>
    <property type="match status" value="1"/>
</dbReference>
<evidence type="ECO:0000256" key="6">
    <source>
        <dbReference type="RuleBase" id="RU003994"/>
    </source>
</evidence>
<keyword evidence="5 6" id="KW-0456">Lyase</keyword>
<accession>A0A239PYK9</accession>
<dbReference type="AlphaFoldDB" id="A0A239PYK9"/>
<sequence>MNLDALNKIALAMMTPGKGILAADESSGTIKKRFESIGVESTEENRRDYREMLFRTEEAMKEYISGVILFDETIRQNAKDGTPLVRLIEQAGAVPGIKVDKGAKDLPFAPGEKITEGLDGLRDRLKEYYGLGARFAKWRAVIDIGRGGDRAIPSVCCIKTNAHALARYAALCQEADIVPIVEPEVLMDGDHDIDRCYEVTEYVLRAVFAELYDQRVALEGTILKPNMVVPGKKCPKQAGVSEVAEKTVKCFRAAVPAAVPGIVFLSGGQSDEEATAHLNAMNAQYADWLPWPLSFSYGRALQAAPLKAWAGKAENVPAAQKAFAHRARMNGLAQRGEWSDGLEEAA</sequence>
<dbReference type="SUPFAM" id="SSF51569">
    <property type="entry name" value="Aldolase"/>
    <property type="match status" value="1"/>
</dbReference>
<dbReference type="PANTHER" id="PTHR11627">
    <property type="entry name" value="FRUCTOSE-BISPHOSPHATE ALDOLASE"/>
    <property type="match status" value="1"/>
</dbReference>
<evidence type="ECO:0000256" key="2">
    <source>
        <dbReference type="ARBA" id="ARBA00004714"/>
    </source>
</evidence>
<dbReference type="InterPro" id="IPR013785">
    <property type="entry name" value="Aldolase_TIM"/>
</dbReference>
<keyword evidence="4 6" id="KW-0324">Glycolysis</keyword>
<dbReference type="GO" id="GO:0004332">
    <property type="term" value="F:fructose-bisphosphate aldolase activity"/>
    <property type="evidence" value="ECO:0007669"/>
    <property type="project" value="UniProtKB-EC"/>
</dbReference>
<dbReference type="NCBIfam" id="NF033379">
    <property type="entry name" value="FrucBisAld_I"/>
    <property type="match status" value="1"/>
</dbReference>
<dbReference type="OrthoDB" id="9793595at2"/>
<evidence type="ECO:0000313" key="7">
    <source>
        <dbReference type="EMBL" id="SNT75325.1"/>
    </source>
</evidence>
<name>A0A239PYK9_9PROT</name>
<evidence type="ECO:0000256" key="1">
    <source>
        <dbReference type="ARBA" id="ARBA00000441"/>
    </source>
</evidence>
<proteinExistence type="inferred from homology"/>
<organism evidence="7 8">
    <name type="scientific">Amphiplicatus metriothermophilus</name>
    <dbReference type="NCBI Taxonomy" id="1519374"/>
    <lineage>
        <taxon>Bacteria</taxon>
        <taxon>Pseudomonadati</taxon>
        <taxon>Pseudomonadota</taxon>
        <taxon>Alphaproteobacteria</taxon>
        <taxon>Parvularculales</taxon>
        <taxon>Parvularculaceae</taxon>
        <taxon>Amphiplicatus</taxon>
    </lineage>
</organism>
<evidence type="ECO:0000256" key="5">
    <source>
        <dbReference type="ARBA" id="ARBA00023239"/>
    </source>
</evidence>
<dbReference type="GO" id="GO:0006096">
    <property type="term" value="P:glycolytic process"/>
    <property type="evidence" value="ECO:0007669"/>
    <property type="project" value="UniProtKB-UniPathway"/>
</dbReference>
<dbReference type="RefSeq" id="WP_089413101.1">
    <property type="nucleotide sequence ID" value="NZ_FZQA01000008.1"/>
</dbReference>